<dbReference type="Gene3D" id="1.10.3290.10">
    <property type="entry name" value="Fido-like domain"/>
    <property type="match status" value="1"/>
</dbReference>
<gene>
    <name evidence="5" type="ORF">BEL07_25540</name>
</gene>
<dbReference type="PROSITE" id="PS51459">
    <property type="entry name" value="FIDO"/>
    <property type="match status" value="1"/>
</dbReference>
<evidence type="ECO:0000313" key="6">
    <source>
        <dbReference type="Proteomes" id="UP000178953"/>
    </source>
</evidence>
<dbReference type="Proteomes" id="UP000178953">
    <property type="component" value="Unassembled WGS sequence"/>
</dbReference>
<feature type="region of interest" description="Disordered" evidence="3">
    <location>
        <begin position="1"/>
        <end position="22"/>
    </location>
</feature>
<keyword evidence="2" id="KW-0547">Nucleotide-binding</keyword>
<name>A0A1E8PX56_9MYCO</name>
<comment type="caution">
    <text evidence="5">The sequence shown here is derived from an EMBL/GenBank/DDBJ whole genome shotgun (WGS) entry which is preliminary data.</text>
</comment>
<keyword evidence="6" id="KW-1185">Reference proteome</keyword>
<feature type="domain" description="Fido" evidence="4">
    <location>
        <begin position="134"/>
        <end position="282"/>
    </location>
</feature>
<protein>
    <submittedName>
        <fullName evidence="5">Filamentation induced by cAMP protein fic</fullName>
    </submittedName>
</protein>
<dbReference type="AlphaFoldDB" id="A0A1E8PX56"/>
<dbReference type="PANTHER" id="PTHR13504:SF38">
    <property type="entry name" value="FIDO DOMAIN-CONTAINING PROTEIN"/>
    <property type="match status" value="1"/>
</dbReference>
<evidence type="ECO:0000256" key="1">
    <source>
        <dbReference type="PIRSR" id="PIRSR640198-1"/>
    </source>
</evidence>
<organism evidence="5 6">
    <name type="scientific">Mycolicibacterium grossiae</name>
    <dbReference type="NCBI Taxonomy" id="1552759"/>
    <lineage>
        <taxon>Bacteria</taxon>
        <taxon>Bacillati</taxon>
        <taxon>Actinomycetota</taxon>
        <taxon>Actinomycetes</taxon>
        <taxon>Mycobacteriales</taxon>
        <taxon>Mycobacteriaceae</taxon>
        <taxon>Mycolicibacterium</taxon>
    </lineage>
</organism>
<dbReference type="RefSeq" id="WP_070355855.1">
    <property type="nucleotide sequence ID" value="NZ_MCHX01000087.1"/>
</dbReference>
<reference evidence="5 6" key="1">
    <citation type="submission" date="2016-09" db="EMBL/GenBank/DDBJ databases">
        <title>genome sequence of Mycobacterium sp. 739 SCH.</title>
        <authorList>
            <person name="Greninger A.L."/>
            <person name="Qin X."/>
            <person name="Jerome K."/>
            <person name="Vora S."/>
            <person name="Quinn K."/>
        </authorList>
    </citation>
    <scope>NUCLEOTIDE SEQUENCE [LARGE SCALE GENOMIC DNA]</scope>
    <source>
        <strain evidence="5 6">SCH</strain>
    </source>
</reference>
<dbReference type="GO" id="GO:0005524">
    <property type="term" value="F:ATP binding"/>
    <property type="evidence" value="ECO:0007669"/>
    <property type="project" value="UniProtKB-KW"/>
</dbReference>
<dbReference type="InterPro" id="IPR036597">
    <property type="entry name" value="Fido-like_dom_sf"/>
</dbReference>
<dbReference type="PANTHER" id="PTHR13504">
    <property type="entry name" value="FIDO DOMAIN-CONTAINING PROTEIN DDB_G0283145"/>
    <property type="match status" value="1"/>
</dbReference>
<dbReference type="SUPFAM" id="SSF140931">
    <property type="entry name" value="Fic-like"/>
    <property type="match status" value="1"/>
</dbReference>
<dbReference type="Pfam" id="PF02661">
    <property type="entry name" value="Fic"/>
    <property type="match status" value="1"/>
</dbReference>
<dbReference type="InterPro" id="IPR040198">
    <property type="entry name" value="Fido_containing"/>
</dbReference>
<sequence length="395" mass="41595">MDWPAHSYETRPWVPRGRQGNRDDRKLAEYTAAIPPAIAELSYDPTGAVARTHDAALIEVARLEAGWGQYLAPVGDFLLRSESVASSRIEQIDAGWRAFGKAAAGGKATDAARSQLAAVEALGELVATARSGSIGLGEILRAHALLMAPDPYAGEPGALRSVQNWIGGSDFSPLGASFVPPPPDLVAALMEDLLVFAARDDLPVVAQAAIVHAQFESIHPFIDGNGRIGRAVLSAVLRGRGLTRVVTVPIASVMLADTQTYFARLGDYRRGDVDALVAYVAGAAVHASAAAQESARRLAELPQRWRELARPRAGSADEALIDALLGTPVFGAETAQRLTGTIDTSTYRALGRLVGAGVLEVLSGGSRNRIWAASDVLAELDALTEAVGRRTADGV</sequence>
<feature type="active site" evidence="1">
    <location>
        <position position="219"/>
    </location>
</feature>
<feature type="binding site" evidence="2">
    <location>
        <begin position="223"/>
        <end position="230"/>
    </location>
    <ligand>
        <name>ATP</name>
        <dbReference type="ChEBI" id="CHEBI:30616"/>
    </ligand>
</feature>
<keyword evidence="2" id="KW-0067">ATP-binding</keyword>
<dbReference type="InterPro" id="IPR003812">
    <property type="entry name" value="Fido"/>
</dbReference>
<evidence type="ECO:0000259" key="4">
    <source>
        <dbReference type="PROSITE" id="PS51459"/>
    </source>
</evidence>
<dbReference type="EMBL" id="MCHX01000087">
    <property type="protein sequence ID" value="OFJ50932.1"/>
    <property type="molecule type" value="Genomic_DNA"/>
</dbReference>
<evidence type="ECO:0000256" key="3">
    <source>
        <dbReference type="SAM" id="MobiDB-lite"/>
    </source>
</evidence>
<proteinExistence type="predicted"/>
<evidence type="ECO:0000256" key="2">
    <source>
        <dbReference type="PIRSR" id="PIRSR640198-2"/>
    </source>
</evidence>
<accession>A0A1E8PX56</accession>
<evidence type="ECO:0000313" key="5">
    <source>
        <dbReference type="EMBL" id="OFJ50932.1"/>
    </source>
</evidence>